<dbReference type="Proteomes" id="UP001059380">
    <property type="component" value="Chromosome"/>
</dbReference>
<keyword evidence="1" id="KW-0175">Coiled coil</keyword>
<accession>A0A9J7BTL1</accession>
<dbReference type="AlphaFoldDB" id="A0A9J7BTL1"/>
<proteinExistence type="predicted"/>
<name>A0A9J7BTL1_9BACT</name>
<reference evidence="2" key="1">
    <citation type="submission" date="2021-04" db="EMBL/GenBank/DDBJ databases">
        <title>Phylogenetic analysis of Acidobacteriaceae.</title>
        <authorList>
            <person name="Qiu L."/>
            <person name="Zhang Q."/>
        </authorList>
    </citation>
    <scope>NUCLEOTIDE SEQUENCE</scope>
    <source>
        <strain evidence="2">DSM 25168</strain>
    </source>
</reference>
<keyword evidence="3" id="KW-1185">Reference proteome</keyword>
<evidence type="ECO:0000313" key="2">
    <source>
        <dbReference type="EMBL" id="UWZ86212.1"/>
    </source>
</evidence>
<sequence>MARAYTQSWSPRSLDAFVLFAAHSAQQARDAIRELESTLTQTRDRVEQSRRKLAASDLLIDDLSNLICQSSPQQPRHP</sequence>
<gene>
    <name evidence="2" type="ORF">MOP44_09760</name>
</gene>
<dbReference type="EMBL" id="CP093313">
    <property type="protein sequence ID" value="UWZ86212.1"/>
    <property type="molecule type" value="Genomic_DNA"/>
</dbReference>
<feature type="coiled-coil region" evidence="1">
    <location>
        <begin position="25"/>
        <end position="52"/>
    </location>
</feature>
<evidence type="ECO:0000313" key="3">
    <source>
        <dbReference type="Proteomes" id="UP001059380"/>
    </source>
</evidence>
<protein>
    <submittedName>
        <fullName evidence="2">Uncharacterized protein</fullName>
    </submittedName>
</protein>
<evidence type="ECO:0000256" key="1">
    <source>
        <dbReference type="SAM" id="Coils"/>
    </source>
</evidence>
<dbReference type="RefSeq" id="WP_260795856.1">
    <property type="nucleotide sequence ID" value="NZ_CP093313.1"/>
</dbReference>
<dbReference type="KEGG" id="orp:MOP44_09760"/>
<organism evidence="2 3">
    <name type="scientific">Occallatibacter riparius</name>
    <dbReference type="NCBI Taxonomy" id="1002689"/>
    <lineage>
        <taxon>Bacteria</taxon>
        <taxon>Pseudomonadati</taxon>
        <taxon>Acidobacteriota</taxon>
        <taxon>Terriglobia</taxon>
        <taxon>Terriglobales</taxon>
        <taxon>Acidobacteriaceae</taxon>
        <taxon>Occallatibacter</taxon>
    </lineage>
</organism>